<dbReference type="EMBL" id="LMAR01000010">
    <property type="protein sequence ID" value="KQK31927.1"/>
    <property type="molecule type" value="Genomic_DNA"/>
</dbReference>
<dbReference type="Gene3D" id="3.40.800.20">
    <property type="entry name" value="Histone deacetylase domain"/>
    <property type="match status" value="1"/>
</dbReference>
<comment type="similarity">
    <text evidence="2">Belongs to the histone deacetylase family.</text>
</comment>
<gene>
    <name evidence="7" type="ORF">ARD30_08715</name>
    <name evidence="8" type="ORF">SAMN05660750_01099</name>
</gene>
<dbReference type="GO" id="GO:0046872">
    <property type="term" value="F:metal ion binding"/>
    <property type="evidence" value="ECO:0007669"/>
    <property type="project" value="UniProtKB-KW"/>
</dbReference>
<dbReference type="OrthoDB" id="9808367at2"/>
<evidence type="ECO:0000256" key="1">
    <source>
        <dbReference type="ARBA" id="ARBA00001947"/>
    </source>
</evidence>
<comment type="cofactor">
    <cofactor evidence="1">
        <name>Zn(2+)</name>
        <dbReference type="ChEBI" id="CHEBI:29105"/>
    </cofactor>
</comment>
<keyword evidence="9" id="KW-1185">Reference proteome</keyword>
<evidence type="ECO:0000259" key="6">
    <source>
        <dbReference type="Pfam" id="PF00850"/>
    </source>
</evidence>
<feature type="domain" description="Histone deacetylase" evidence="6">
    <location>
        <begin position="30"/>
        <end position="343"/>
    </location>
</feature>
<dbReference type="Proteomes" id="UP000190130">
    <property type="component" value="Unassembled WGS sequence"/>
</dbReference>
<dbReference type="Pfam" id="PF00850">
    <property type="entry name" value="Hist_deacetyl"/>
    <property type="match status" value="1"/>
</dbReference>
<dbReference type="PANTHER" id="PTHR10625:SF17">
    <property type="entry name" value="HISTONE DEACETYLASE 8"/>
    <property type="match status" value="1"/>
</dbReference>
<evidence type="ECO:0000256" key="3">
    <source>
        <dbReference type="ARBA" id="ARBA00022723"/>
    </source>
</evidence>
<dbReference type="STRING" id="53254.SAMN05660750_01099"/>
<sequence>MRAFFHPDQSLHDPQQFMQVGRIREPKDLPSRTEALLGALRQRGIATEQPSDYGTAPALTIHTQSYLDFLESAYERWRQVPEAGPEVLPNVSPYWNGRPDMAHRRPCRSNWIVAEAGYYLGDMAVPIGPNTWLSALRSNHTAVAAADAVIAGEAASYALCRPSGHHARADRATGFCYLNNSATAAERLRQRFGKVAVLDVDAHHGDGTQEIFYRRNDVLTVSIHVDPNSYYPYYIGYADELGEGQGEGCNVNLPLAPKSNDAAFHQAVDRALDKVREFGAEALVVALGYDSHREDPIGLLDVSTAGFRGIGERIGAAGLPTVIVQEGGYQISVIGDCLGEFLDGLMTR</sequence>
<dbReference type="PRINTS" id="PR01270">
    <property type="entry name" value="HDASUPER"/>
</dbReference>
<accession>A0A0Q3IAA7</accession>
<dbReference type="InterPro" id="IPR000286">
    <property type="entry name" value="HDACs"/>
</dbReference>
<reference evidence="7 9" key="1">
    <citation type="submission" date="2015-10" db="EMBL/GenBank/DDBJ databases">
        <title>Draft genome of Bosea thiooxidans.</title>
        <authorList>
            <person name="Wang X."/>
        </authorList>
    </citation>
    <scope>NUCLEOTIDE SEQUENCE [LARGE SCALE GENOMIC DNA]</scope>
    <source>
        <strain evidence="7 9">CGMCC 9174</strain>
    </source>
</reference>
<evidence type="ECO:0000313" key="9">
    <source>
        <dbReference type="Proteomes" id="UP000051562"/>
    </source>
</evidence>
<dbReference type="SUPFAM" id="SSF52768">
    <property type="entry name" value="Arginase/deacetylase"/>
    <property type="match status" value="1"/>
</dbReference>
<dbReference type="CDD" id="cd10001">
    <property type="entry name" value="HDAC_classII_APAH"/>
    <property type="match status" value="1"/>
</dbReference>
<dbReference type="GO" id="GO:0040029">
    <property type="term" value="P:epigenetic regulation of gene expression"/>
    <property type="evidence" value="ECO:0007669"/>
    <property type="project" value="TreeGrafter"/>
</dbReference>
<dbReference type="InterPro" id="IPR023801">
    <property type="entry name" value="His_deacetylse_dom"/>
</dbReference>
<evidence type="ECO:0000256" key="5">
    <source>
        <dbReference type="ARBA" id="ARBA00022833"/>
    </source>
</evidence>
<dbReference type="InterPro" id="IPR037138">
    <property type="entry name" value="His_deacetylse_dom_sf"/>
</dbReference>
<evidence type="ECO:0000313" key="7">
    <source>
        <dbReference type="EMBL" id="KQK31927.1"/>
    </source>
</evidence>
<dbReference type="Proteomes" id="UP000051562">
    <property type="component" value="Unassembled WGS sequence"/>
</dbReference>
<organism evidence="7 9">
    <name type="scientific">Bosea thiooxidans</name>
    <dbReference type="NCBI Taxonomy" id="53254"/>
    <lineage>
        <taxon>Bacteria</taxon>
        <taxon>Pseudomonadati</taxon>
        <taxon>Pseudomonadota</taxon>
        <taxon>Alphaproteobacteria</taxon>
        <taxon>Hyphomicrobiales</taxon>
        <taxon>Boseaceae</taxon>
        <taxon>Bosea</taxon>
    </lineage>
</organism>
<keyword evidence="3" id="KW-0479">Metal-binding</keyword>
<name>A0A0Q3IAA7_9HYPH</name>
<evidence type="ECO:0000313" key="10">
    <source>
        <dbReference type="Proteomes" id="UP000190130"/>
    </source>
</evidence>
<evidence type="ECO:0000256" key="2">
    <source>
        <dbReference type="ARBA" id="ARBA00005947"/>
    </source>
</evidence>
<proteinExistence type="inferred from homology"/>
<dbReference type="EMBL" id="FUYX01000002">
    <property type="protein sequence ID" value="SKB51642.1"/>
    <property type="molecule type" value="Genomic_DNA"/>
</dbReference>
<dbReference type="GO" id="GO:0004407">
    <property type="term" value="F:histone deacetylase activity"/>
    <property type="evidence" value="ECO:0007669"/>
    <property type="project" value="TreeGrafter"/>
</dbReference>
<dbReference type="GO" id="GO:0016787">
    <property type="term" value="F:hydrolase activity"/>
    <property type="evidence" value="ECO:0007669"/>
    <property type="project" value="UniProtKB-KW"/>
</dbReference>
<keyword evidence="4 7" id="KW-0378">Hydrolase</keyword>
<keyword evidence="5" id="KW-0862">Zinc</keyword>
<dbReference type="PANTHER" id="PTHR10625">
    <property type="entry name" value="HISTONE DEACETYLASE HDAC1-RELATED"/>
    <property type="match status" value="1"/>
</dbReference>
<reference evidence="8 10" key="2">
    <citation type="submission" date="2017-02" db="EMBL/GenBank/DDBJ databases">
        <authorList>
            <person name="Peterson S.W."/>
        </authorList>
    </citation>
    <scope>NUCLEOTIDE SEQUENCE [LARGE SCALE GENOMIC DNA]</scope>
    <source>
        <strain evidence="8 10">DSM 9653</strain>
    </source>
</reference>
<evidence type="ECO:0000256" key="4">
    <source>
        <dbReference type="ARBA" id="ARBA00022801"/>
    </source>
</evidence>
<evidence type="ECO:0000313" key="8">
    <source>
        <dbReference type="EMBL" id="SKB51642.1"/>
    </source>
</evidence>
<dbReference type="InterPro" id="IPR023696">
    <property type="entry name" value="Ureohydrolase_dom_sf"/>
</dbReference>
<protein>
    <submittedName>
        <fullName evidence="8">Acetoin utilization deacetylase AcuC</fullName>
    </submittedName>
    <submittedName>
        <fullName evidence="7">Acetylpolyamine aminohydrolase</fullName>
    </submittedName>
</protein>
<dbReference type="AlphaFoldDB" id="A0A0Q3IAA7"/>
<dbReference type="RefSeq" id="WP_055726773.1">
    <property type="nucleotide sequence ID" value="NZ_FUYX01000002.1"/>
</dbReference>